<reference evidence="2" key="1">
    <citation type="submission" date="2021-11" db="EMBL/GenBank/DDBJ databases">
        <title>Genome sequence.</title>
        <authorList>
            <person name="Sun Q."/>
        </authorList>
    </citation>
    <scope>NUCLEOTIDE SEQUENCE</scope>
    <source>
        <strain evidence="2">JC732</strain>
    </source>
</reference>
<protein>
    <submittedName>
        <fullName evidence="2">Uncharacterized protein</fullName>
    </submittedName>
</protein>
<dbReference type="AlphaFoldDB" id="A0A9X1MQ25"/>
<keyword evidence="3" id="KW-1185">Reference proteome</keyword>
<comment type="caution">
    <text evidence="2">The sequence shown here is derived from an EMBL/GenBank/DDBJ whole genome shotgun (WGS) entry which is preliminary data.</text>
</comment>
<sequence>MSHEEAMYCLLDLLERRWRTQPLDEWSLSFPYLAGSIPFHCYAEINPNMEAFLFRAIMGGAPLDREYYGNMKDLCTLHNVRIPSGCFAFNPENGELRFKNSVYFWRQELTEQMMRNVIEPSLLLLDNYVLSLVAVHVGKSVQEALTRVGEDPGVGKSSACHYKQEPHPRETPSA</sequence>
<evidence type="ECO:0000256" key="1">
    <source>
        <dbReference type="SAM" id="MobiDB-lite"/>
    </source>
</evidence>
<proteinExistence type="predicted"/>
<dbReference type="EMBL" id="JAJKFT010000010">
    <property type="protein sequence ID" value="MCC9629524.1"/>
    <property type="molecule type" value="Genomic_DNA"/>
</dbReference>
<evidence type="ECO:0000313" key="2">
    <source>
        <dbReference type="EMBL" id="MCC9629524.1"/>
    </source>
</evidence>
<name>A0A9X1MQ25_9BACT</name>
<feature type="compositionally biased region" description="Basic and acidic residues" evidence="1">
    <location>
        <begin position="162"/>
        <end position="174"/>
    </location>
</feature>
<feature type="region of interest" description="Disordered" evidence="1">
    <location>
        <begin position="151"/>
        <end position="174"/>
    </location>
</feature>
<organism evidence="2 3">
    <name type="scientific">Blastopirellula sediminis</name>
    <dbReference type="NCBI Taxonomy" id="2894196"/>
    <lineage>
        <taxon>Bacteria</taxon>
        <taxon>Pseudomonadati</taxon>
        <taxon>Planctomycetota</taxon>
        <taxon>Planctomycetia</taxon>
        <taxon>Pirellulales</taxon>
        <taxon>Pirellulaceae</taxon>
        <taxon>Blastopirellula</taxon>
    </lineage>
</organism>
<dbReference type="RefSeq" id="WP_230219818.1">
    <property type="nucleotide sequence ID" value="NZ_JAJKFT010000010.1"/>
</dbReference>
<accession>A0A9X1MQ25</accession>
<dbReference type="Proteomes" id="UP001139103">
    <property type="component" value="Unassembled WGS sequence"/>
</dbReference>
<gene>
    <name evidence="2" type="ORF">LOC68_14110</name>
</gene>
<evidence type="ECO:0000313" key="3">
    <source>
        <dbReference type="Proteomes" id="UP001139103"/>
    </source>
</evidence>